<feature type="domain" description="Probable ATP-binding protein BrxC 4th six-stranded beta-sheet" evidence="3">
    <location>
        <begin position="557"/>
        <end position="730"/>
    </location>
</feature>
<evidence type="ECO:0000313" key="4">
    <source>
        <dbReference type="EMBL" id="ABB14288.1"/>
    </source>
</evidence>
<dbReference type="RefSeq" id="WP_011345517.1">
    <property type="nucleotide sequence ID" value="NC_007503.1"/>
</dbReference>
<evidence type="ECO:0000313" key="5">
    <source>
        <dbReference type="Proteomes" id="UP000002706"/>
    </source>
</evidence>
<protein>
    <recommendedName>
        <fullName evidence="6">BREX system P-loop protein BrxC</fullName>
    </recommendedName>
</protein>
<gene>
    <name evidence="4" type="ordered locus">CHY_2654</name>
</gene>
<dbReference type="InterPro" id="IPR058037">
    <property type="entry name" value="BREX_BrxC_helical"/>
</dbReference>
<dbReference type="SUPFAM" id="SSF52540">
    <property type="entry name" value="P-loop containing nucleoside triphosphate hydrolases"/>
    <property type="match status" value="2"/>
</dbReference>
<evidence type="ECO:0008006" key="6">
    <source>
        <dbReference type="Google" id="ProtNLM"/>
    </source>
</evidence>
<feature type="domain" description="Probable ATP-binding protein BrxC winged helix-turn-helix" evidence="1">
    <location>
        <begin position="737"/>
        <end position="859"/>
    </location>
</feature>
<dbReference type="Proteomes" id="UP000002706">
    <property type="component" value="Chromosome"/>
</dbReference>
<dbReference type="AlphaFoldDB" id="Q3A8T8"/>
<dbReference type="OrthoDB" id="3201900at2"/>
<dbReference type="InterPro" id="IPR058038">
    <property type="entry name" value="BREX_BrxC_wHTH"/>
</dbReference>
<dbReference type="Pfam" id="PF25792">
    <property type="entry name" value="BREX_BrxC_helical"/>
    <property type="match status" value="1"/>
</dbReference>
<proteinExistence type="predicted"/>
<dbReference type="KEGG" id="chy:CHY_2654"/>
<reference evidence="4 5" key="1">
    <citation type="journal article" date="2005" name="PLoS Genet.">
        <title>Life in hot carbon monoxide: the complete genome sequence of Carboxydothermus hydrogenoformans Z-2901.</title>
        <authorList>
            <person name="Wu M."/>
            <person name="Ren Q."/>
            <person name="Durkin A.S."/>
            <person name="Daugherty S.C."/>
            <person name="Brinkac L.M."/>
            <person name="Dodson R.J."/>
            <person name="Madupu R."/>
            <person name="Sullivan S.A."/>
            <person name="Kolonay J.F."/>
            <person name="Haft D.H."/>
            <person name="Nelson W.C."/>
            <person name="Tallon L.J."/>
            <person name="Jones K.M."/>
            <person name="Ulrich L.E."/>
            <person name="Gonzalez J.M."/>
            <person name="Zhulin I.B."/>
            <person name="Robb F.T."/>
            <person name="Eisen J.A."/>
        </authorList>
    </citation>
    <scope>NUCLEOTIDE SEQUENCE [LARGE SCALE GENOMIC DNA]</scope>
    <source>
        <strain evidence="5">ATCC BAA-161 / DSM 6008 / Z-2901</strain>
    </source>
</reference>
<keyword evidence="5" id="KW-1185">Reference proteome</keyword>
<evidence type="ECO:0000259" key="3">
    <source>
        <dbReference type="Pfam" id="PF25796"/>
    </source>
</evidence>
<name>Q3A8T8_CARHZ</name>
<dbReference type="InterPro" id="IPR027417">
    <property type="entry name" value="P-loop_NTPase"/>
</dbReference>
<feature type="domain" description="Probable ATP-binding protein BrxC alpha-helical" evidence="2">
    <location>
        <begin position="866"/>
        <end position="990"/>
    </location>
</feature>
<dbReference type="InterPro" id="IPR058036">
    <property type="entry name" value="BREX_BrxC_4th"/>
</dbReference>
<dbReference type="NCBIfam" id="NF033441">
    <property type="entry name" value="BREX_BrxC"/>
    <property type="match status" value="1"/>
</dbReference>
<organism evidence="4 5">
    <name type="scientific">Carboxydothermus hydrogenoformans (strain ATCC BAA-161 / DSM 6008 / Z-2901)</name>
    <dbReference type="NCBI Taxonomy" id="246194"/>
    <lineage>
        <taxon>Bacteria</taxon>
        <taxon>Bacillati</taxon>
        <taxon>Bacillota</taxon>
        <taxon>Clostridia</taxon>
        <taxon>Thermoanaerobacterales</taxon>
        <taxon>Thermoanaerobacteraceae</taxon>
        <taxon>Carboxydothermus</taxon>
    </lineage>
</organism>
<dbReference type="Pfam" id="PF25791">
    <property type="entry name" value="WHD_BREX_BrxC"/>
    <property type="match status" value="1"/>
</dbReference>
<dbReference type="InParanoid" id="Q3A8T8"/>
<evidence type="ECO:0000259" key="2">
    <source>
        <dbReference type="Pfam" id="PF25792"/>
    </source>
</evidence>
<dbReference type="Pfam" id="PF25796">
    <property type="entry name" value="BREX_BrxC_4th"/>
    <property type="match status" value="1"/>
</dbReference>
<dbReference type="STRING" id="246194.CHY_2654"/>
<sequence length="1187" mass="138105">MRIRDMFYKKIDRDIKGVIKIGQEDEENAYQELEEYVVTRELKKYFSEFFEAYKKGIIGYTDKMGVWISGFFGSGKSHFLKILSYLLENRVVKGKKAVEYFRDKIDDPMVLADIEMAGNISADVILFNIESKADADSKTQKDAIVKVFNRVFNDMQGFCGSIPWLADLERQMSKDGTYEDFKKEFERISGRKWEEAREDFYYEEDAIVKALASATKMSEQAARNWYNKAEENYTLTVDKFAKRVREYIESKGGNHHVVFCVDEIGQYIGDNSGLMLNLQTLVEDLGTECGGKAWVIVTSQEDIDSITRVKGNDFSKIQGRFNTRISLSSANVDEVIKKRLLKKTQVATDTLKLLYENKSSILKNLITFSADTPEKKFYTDSNDFAEVYPFIPYQFNLLQQVFTSIRIHGASGKHLSEGERSMISSFQEAAIRYADCEEGTLIPFSAFYDTIETFLDSNIRTVIIHAQENSNLNDFDVELLKVLFMIKYLTKEIPPNIENLATLMVSHIDEDKIALKKKIEESLKRLIKENLVQKDGDWYIFLTHEEQDINREIKNIQIDTAEIIQKVSEIIFEDIYPDKKFKYSTRYHFPFNQIVDDRFFRGNQGSEIGVKIITPYYDSGSEMTQLEFKEMSQRENNLIVKLPPDTTFLEEMEEVLKIEAYLRKNGGIASTPTMEEIKNRKRNEASKRKERVKSLIIDALKAAELYVNAQKLDIREKDPVERINEGLRVLIDSLYTKLGYIKAFIDSPSDINNILTQEAVQMSLAEDPNKLALEEVSSYIERNTARNIPVTMRTVINVFQKAPYGWNEEDIEGLIAKLFKAQEVKLQLNGEYLDINDRDLVKYLTKRDYAEKLLIEKRIKISPVLINTAKEIVKEVFGRTALPNDEDGLMRKIKEYMQDECNHIDQLLQNYKYAKYPGKDVLEEGKKLFTALLKIRDAKEFFEEIQNKKEELLDYGDYAHDVKKFFDPEGKQKEIFDKGMRMVELYEKNKTYVLDKAAIELYEQIARIINSKEPYSEIYRLPDLIDKFTKRFAELLEEEAKPIKQVVESDKKKVLDELSSYDFKDKYYEKFRKGFDDLLYRLDHANNFYEVIAMKEESDRLKQRYFEEIANEVEKQKYSHGGASIVAETPEGVIKPPKQKKIVNISLSHLLHGIRNIESKEDIEKLLDEIRAKLESELDENTIIKIV</sequence>
<dbReference type="InterPro" id="IPR047679">
    <property type="entry name" value="BREX_BrxC"/>
</dbReference>
<evidence type="ECO:0000259" key="1">
    <source>
        <dbReference type="Pfam" id="PF25791"/>
    </source>
</evidence>
<dbReference type="EMBL" id="CP000141">
    <property type="protein sequence ID" value="ABB14288.1"/>
    <property type="molecule type" value="Genomic_DNA"/>
</dbReference>
<dbReference type="eggNOG" id="COG1293">
    <property type="taxonomic scope" value="Bacteria"/>
</dbReference>
<dbReference type="HOGENOM" id="CLU_007924_0_0_9"/>
<accession>Q3A8T8</accession>